<gene>
    <name evidence="1" type="ORF">Asalp_25260</name>
</gene>
<evidence type="ECO:0000313" key="1">
    <source>
        <dbReference type="EMBL" id="ATP09672.1"/>
    </source>
</evidence>
<protein>
    <submittedName>
        <fullName evidence="1">Uncharacterized protein</fullName>
    </submittedName>
</protein>
<sequence length="146" mass="16257">MHKKLSGEALNEAIESELRAMVREGYHISPISNKALHLRLKAKGVITGAISTLTSRKSIIEHYKKMQLDEIGGTFGKSARSGATKSRAELIKSNASLRIQVEEAKNMVTQNTNVLIDIVQAIKAEGLHKNIERFLSPFLIRELQNH</sequence>
<dbReference type="Proteomes" id="UP000222916">
    <property type="component" value="Chromosome"/>
</dbReference>
<dbReference type="AlphaFoldDB" id="A0A2D1QHG3"/>
<organism evidence="1 2">
    <name type="scientific">Aeromonas salmonicida subsp. pectinolytica 34mel</name>
    <dbReference type="NCBI Taxonomy" id="1324960"/>
    <lineage>
        <taxon>Bacteria</taxon>
        <taxon>Pseudomonadati</taxon>
        <taxon>Pseudomonadota</taxon>
        <taxon>Gammaproteobacteria</taxon>
        <taxon>Aeromonadales</taxon>
        <taxon>Aeromonadaceae</taxon>
        <taxon>Aeromonas</taxon>
    </lineage>
</organism>
<proteinExistence type="predicted"/>
<dbReference type="RefSeq" id="WP_139723393.1">
    <property type="nucleotide sequence ID" value="NZ_ARYZ02000010.1"/>
</dbReference>
<evidence type="ECO:0000313" key="2">
    <source>
        <dbReference type="Proteomes" id="UP000222916"/>
    </source>
</evidence>
<name>A0A2D1QHG3_AERSA</name>
<dbReference type="EMBL" id="CP022426">
    <property type="protein sequence ID" value="ATP09672.1"/>
    <property type="molecule type" value="Genomic_DNA"/>
</dbReference>
<dbReference type="OrthoDB" id="6705805at2"/>
<accession>A0A2D1QHG3</accession>
<reference evidence="2" key="1">
    <citation type="journal article" date="2018" name="BMC Genomics">
        <title>The complete and fully assembled genome sequence of Aeromonas salmonicida subsp. pectinolytica and its comparative analysis with other Aeromonas species: investigation of the mobilome in environmental and pathogenic strains.</title>
        <authorList>
            <person name="Pfeiffer F."/>
            <person name="Zamora-Lagos M.A."/>
            <person name="Blettinger M."/>
            <person name="Yeroslaviz A."/>
            <person name="Dahl A."/>
            <person name="Gruber S."/>
            <person name="Habermann B.H."/>
        </authorList>
    </citation>
    <scope>NUCLEOTIDE SEQUENCE [LARGE SCALE GENOMIC DNA]</scope>
    <source>
        <strain evidence="2">34mel</strain>
    </source>
</reference>